<dbReference type="PROSITE" id="PS51819">
    <property type="entry name" value="VOC"/>
    <property type="match status" value="1"/>
</dbReference>
<proteinExistence type="predicted"/>
<dbReference type="Proteomes" id="UP001430796">
    <property type="component" value="Unassembled WGS sequence"/>
</dbReference>
<dbReference type="InterPro" id="IPR037523">
    <property type="entry name" value="VOC_core"/>
</dbReference>
<dbReference type="SUPFAM" id="SSF54593">
    <property type="entry name" value="Glyoxalase/Bleomycin resistance protein/Dihydroxybiphenyl dioxygenase"/>
    <property type="match status" value="1"/>
</dbReference>
<evidence type="ECO:0000313" key="2">
    <source>
        <dbReference type="EMBL" id="MCF7220912.1"/>
    </source>
</evidence>
<dbReference type="InterPro" id="IPR029068">
    <property type="entry name" value="Glyas_Bleomycin-R_OHBP_Dase"/>
</dbReference>
<keyword evidence="3" id="KW-1185">Reference proteome</keyword>
<gene>
    <name evidence="2" type="ORF">L3V18_03790</name>
</gene>
<dbReference type="Pfam" id="PF00903">
    <property type="entry name" value="Glyoxalase"/>
    <property type="match status" value="1"/>
</dbReference>
<reference evidence="3" key="2">
    <citation type="submission" date="2022-01" db="EMBL/GenBank/DDBJ databases">
        <title>Lysobacter chinensis sp. nov., a bacterium isolated from cow dung compost.</title>
        <authorList>
            <person name="Zhou L.Y."/>
        </authorList>
    </citation>
    <scope>NUCLEOTIDE SEQUENCE [LARGE SCALE GENOMIC DNA]</scope>
    <source>
        <strain evidence="3">TLK-CK17</strain>
    </source>
</reference>
<dbReference type="Gene3D" id="3.10.180.10">
    <property type="entry name" value="2,3-Dihydroxybiphenyl 1,2-Dioxygenase, domain 1"/>
    <property type="match status" value="1"/>
</dbReference>
<dbReference type="PANTHER" id="PTHR21366:SF14">
    <property type="entry name" value="GLYOXALASE DOMAIN-CONTAINING PROTEIN 5"/>
    <property type="match status" value="1"/>
</dbReference>
<name>A0ABS9HS73_9GAMM</name>
<reference evidence="2 3" key="1">
    <citation type="submission" date="2022-01" db="EMBL/GenBank/DDBJ databases">
        <title>Lysobacter chinensis sp. nov., a bacterium isolated from cow dung compost.</title>
        <authorList>
            <person name="Liu Y."/>
        </authorList>
    </citation>
    <scope>NUCLEOTIDE SEQUENCE [LARGE SCALE GENOMIC DNA]</scope>
    <source>
        <strain evidence="2 3">TLK-CK17</strain>
    </source>
</reference>
<evidence type="ECO:0000259" key="1">
    <source>
        <dbReference type="PROSITE" id="PS51819"/>
    </source>
</evidence>
<dbReference type="InterPro" id="IPR004360">
    <property type="entry name" value="Glyas_Fos-R_dOase_dom"/>
</dbReference>
<comment type="caution">
    <text evidence="2">The sequence shown here is derived from an EMBL/GenBank/DDBJ whole genome shotgun (WGS) entry which is preliminary data.</text>
</comment>
<protein>
    <submittedName>
        <fullName evidence="2">VOC family protein</fullName>
    </submittedName>
</protein>
<evidence type="ECO:0000313" key="3">
    <source>
        <dbReference type="Proteomes" id="UP001430796"/>
    </source>
</evidence>
<sequence length="124" mass="13505">MIRLDHFVLTVRSIEATCAFYRDVLGMEVVVFGEGRHALRFGGQKINLHQAGNELRPHAVAPTRGSGDFCLLTTEPLAAVIERLRRLEVAIEAGPVPRTGATGPILSVYFRDPDGNLVEIANPA</sequence>
<dbReference type="RefSeq" id="WP_237053260.1">
    <property type="nucleotide sequence ID" value="NZ_JAKJPO010000001.1"/>
</dbReference>
<feature type="domain" description="VOC" evidence="1">
    <location>
        <begin position="3"/>
        <end position="123"/>
    </location>
</feature>
<dbReference type="PANTHER" id="PTHR21366">
    <property type="entry name" value="GLYOXALASE FAMILY PROTEIN"/>
    <property type="match status" value="1"/>
</dbReference>
<dbReference type="InterPro" id="IPR050383">
    <property type="entry name" value="GlyoxalaseI/FosfomycinResist"/>
</dbReference>
<organism evidence="2 3">
    <name type="scientific">Marilutibacter chinensis</name>
    <dbReference type="NCBI Taxonomy" id="2912247"/>
    <lineage>
        <taxon>Bacteria</taxon>
        <taxon>Pseudomonadati</taxon>
        <taxon>Pseudomonadota</taxon>
        <taxon>Gammaproteobacteria</taxon>
        <taxon>Lysobacterales</taxon>
        <taxon>Lysobacteraceae</taxon>
        <taxon>Marilutibacter</taxon>
    </lineage>
</organism>
<reference evidence="2 3" key="3">
    <citation type="submission" date="2022-01" db="EMBL/GenBank/DDBJ databases">
        <authorList>
            <person name="Zhou L.Y."/>
        </authorList>
    </citation>
    <scope>NUCLEOTIDE SEQUENCE [LARGE SCALE GENOMIC DNA]</scope>
    <source>
        <strain evidence="2 3">TLK-CK17</strain>
    </source>
</reference>
<dbReference type="EMBL" id="JAKJPO010000001">
    <property type="protein sequence ID" value="MCF7220912.1"/>
    <property type="molecule type" value="Genomic_DNA"/>
</dbReference>
<dbReference type="CDD" id="cd07253">
    <property type="entry name" value="GLOD5"/>
    <property type="match status" value="1"/>
</dbReference>
<accession>A0ABS9HS73</accession>